<keyword evidence="1" id="KW-0472">Membrane</keyword>
<keyword evidence="1" id="KW-0812">Transmembrane</keyword>
<name>A0A318UB35_9SPHI</name>
<dbReference type="AlphaFoldDB" id="A0A318UB35"/>
<evidence type="ECO:0008006" key="4">
    <source>
        <dbReference type="Google" id="ProtNLM"/>
    </source>
</evidence>
<dbReference type="Proteomes" id="UP000248198">
    <property type="component" value="Unassembled WGS sequence"/>
</dbReference>
<keyword evidence="1" id="KW-1133">Transmembrane helix</keyword>
<comment type="caution">
    <text evidence="2">The sequence shown here is derived from an EMBL/GenBank/DDBJ whole genome shotgun (WGS) entry which is preliminary data.</text>
</comment>
<feature type="transmembrane region" description="Helical" evidence="1">
    <location>
        <begin position="36"/>
        <end position="58"/>
    </location>
</feature>
<feature type="transmembrane region" description="Helical" evidence="1">
    <location>
        <begin position="6"/>
        <end position="24"/>
    </location>
</feature>
<proteinExistence type="predicted"/>
<sequence>MVKVLKLQKAVVAIVLGILALIAYKVMSINRMDSSIYLLEAAGLLFVIGALMFLYPILFGKKDKEGNVELDPEEKVAEETEGLS</sequence>
<dbReference type="OrthoDB" id="772521at2"/>
<dbReference type="RefSeq" id="WP_110833907.1">
    <property type="nucleotide sequence ID" value="NZ_QKLU01000008.1"/>
</dbReference>
<dbReference type="EMBL" id="QKLU01000008">
    <property type="protein sequence ID" value="PYF70689.1"/>
    <property type="molecule type" value="Genomic_DNA"/>
</dbReference>
<evidence type="ECO:0000256" key="1">
    <source>
        <dbReference type="SAM" id="Phobius"/>
    </source>
</evidence>
<evidence type="ECO:0000313" key="2">
    <source>
        <dbReference type="EMBL" id="PYF70689.1"/>
    </source>
</evidence>
<evidence type="ECO:0000313" key="3">
    <source>
        <dbReference type="Proteomes" id="UP000248198"/>
    </source>
</evidence>
<keyword evidence="3" id="KW-1185">Reference proteome</keyword>
<reference evidence="2 3" key="1">
    <citation type="submission" date="2018-06" db="EMBL/GenBank/DDBJ databases">
        <title>Genomic Encyclopedia of Archaeal and Bacterial Type Strains, Phase II (KMG-II): from individual species to whole genera.</title>
        <authorList>
            <person name="Goeker M."/>
        </authorList>
    </citation>
    <scope>NUCLEOTIDE SEQUENCE [LARGE SCALE GENOMIC DNA]</scope>
    <source>
        <strain evidence="2 3">DSM 27372</strain>
    </source>
</reference>
<accession>A0A318UB35</accession>
<gene>
    <name evidence="2" type="ORF">B0O44_108115</name>
</gene>
<protein>
    <recommendedName>
        <fullName evidence="4">Isoleucyl-tRNA synthetase</fullName>
    </recommendedName>
</protein>
<organism evidence="2 3">
    <name type="scientific">Pedobacter nutrimenti</name>
    <dbReference type="NCBI Taxonomy" id="1241337"/>
    <lineage>
        <taxon>Bacteria</taxon>
        <taxon>Pseudomonadati</taxon>
        <taxon>Bacteroidota</taxon>
        <taxon>Sphingobacteriia</taxon>
        <taxon>Sphingobacteriales</taxon>
        <taxon>Sphingobacteriaceae</taxon>
        <taxon>Pedobacter</taxon>
    </lineage>
</organism>